<dbReference type="STRING" id="396014.BF93_08790"/>
<dbReference type="CDD" id="cd00383">
    <property type="entry name" value="trans_reg_C"/>
    <property type="match status" value="1"/>
</dbReference>
<dbReference type="OrthoDB" id="9812490at2"/>
<dbReference type="SUPFAM" id="SSF46894">
    <property type="entry name" value="C-terminal effector domain of the bipartite response regulators"/>
    <property type="match status" value="1"/>
</dbReference>
<evidence type="ECO:0000256" key="1">
    <source>
        <dbReference type="ARBA" id="ARBA00022553"/>
    </source>
</evidence>
<keyword evidence="3" id="KW-0805">Transcription regulation</keyword>
<dbReference type="GO" id="GO:0006355">
    <property type="term" value="P:regulation of DNA-templated transcription"/>
    <property type="evidence" value="ECO:0007669"/>
    <property type="project" value="InterPro"/>
</dbReference>
<evidence type="ECO:0000313" key="10">
    <source>
        <dbReference type="EMBL" id="EWS79894.1"/>
    </source>
</evidence>
<evidence type="ECO:0000256" key="2">
    <source>
        <dbReference type="ARBA" id="ARBA00023012"/>
    </source>
</evidence>
<feature type="modified residue" description="4-aspartylphosphate" evidence="6">
    <location>
        <position position="58"/>
    </location>
</feature>
<evidence type="ECO:0000256" key="5">
    <source>
        <dbReference type="ARBA" id="ARBA00023163"/>
    </source>
</evidence>
<dbReference type="CDD" id="cd17574">
    <property type="entry name" value="REC_OmpR"/>
    <property type="match status" value="1"/>
</dbReference>
<dbReference type="InterPro" id="IPR001867">
    <property type="entry name" value="OmpR/PhoB-type_DNA-bd"/>
</dbReference>
<dbReference type="GO" id="GO:0000976">
    <property type="term" value="F:transcription cis-regulatory region binding"/>
    <property type="evidence" value="ECO:0007669"/>
    <property type="project" value="TreeGrafter"/>
</dbReference>
<feature type="DNA-binding region" description="OmpR/PhoB-type" evidence="7">
    <location>
        <begin position="140"/>
        <end position="238"/>
    </location>
</feature>
<dbReference type="PANTHER" id="PTHR48111:SF4">
    <property type="entry name" value="DNA-BINDING DUAL TRANSCRIPTIONAL REGULATOR OMPR"/>
    <property type="match status" value="1"/>
</dbReference>
<dbReference type="Pfam" id="PF00486">
    <property type="entry name" value="Trans_reg_C"/>
    <property type="match status" value="1"/>
</dbReference>
<gene>
    <name evidence="10" type="ORF">BF93_08790</name>
</gene>
<dbReference type="Gene3D" id="3.40.50.2300">
    <property type="match status" value="1"/>
</dbReference>
<dbReference type="SMART" id="SM00448">
    <property type="entry name" value="REC"/>
    <property type="match status" value="1"/>
</dbReference>
<sequence length="240" mass="26242">MSAPPSAPRVLVVDDDAVLRSVLRDYFEADGFEATPVGDGPAALEGVRTLDPDLVILDLSLPGMDGLEVFRRLRAAGCGTPVIMLTARAEQPERILGLEIGADDYVAKPCSPREVVLRARSVLRRSAAAAAASSGAAEAPAVLRDGDLELDPRAGTATRAGAPLPLPPREFALLERFLSRPGELLERDEILRSVWHWEYGDPSTVTVHVRRLREKVEEDPARPRRLVTVWGRGYRWDPAR</sequence>
<keyword evidence="5" id="KW-0804">Transcription</keyword>
<dbReference type="PATRIC" id="fig|396014.3.peg.3256"/>
<dbReference type="InterPro" id="IPR039420">
    <property type="entry name" value="WalR-like"/>
</dbReference>
<dbReference type="Pfam" id="PF00072">
    <property type="entry name" value="Response_reg"/>
    <property type="match status" value="1"/>
</dbReference>
<evidence type="ECO:0000256" key="3">
    <source>
        <dbReference type="ARBA" id="ARBA00023015"/>
    </source>
</evidence>
<keyword evidence="2" id="KW-0902">Two-component regulatory system</keyword>
<dbReference type="FunFam" id="3.40.50.2300:FF:000001">
    <property type="entry name" value="DNA-binding response regulator PhoB"/>
    <property type="match status" value="1"/>
</dbReference>
<comment type="caution">
    <text evidence="10">The sequence shown here is derived from an EMBL/GenBank/DDBJ whole genome shotgun (WGS) entry which is preliminary data.</text>
</comment>
<dbReference type="HOGENOM" id="CLU_000445_30_4_11"/>
<accession>Z9JNY0</accession>
<dbReference type="RefSeq" id="WP_038374119.1">
    <property type="nucleotide sequence ID" value="NZ_BAAAOW010000002.1"/>
</dbReference>
<dbReference type="InterPro" id="IPR011006">
    <property type="entry name" value="CheY-like_superfamily"/>
</dbReference>
<dbReference type="PANTHER" id="PTHR48111">
    <property type="entry name" value="REGULATOR OF RPOS"/>
    <property type="match status" value="1"/>
</dbReference>
<dbReference type="SUPFAM" id="SSF52172">
    <property type="entry name" value="CheY-like"/>
    <property type="match status" value="1"/>
</dbReference>
<evidence type="ECO:0000259" key="9">
    <source>
        <dbReference type="PROSITE" id="PS51755"/>
    </source>
</evidence>
<keyword evidence="1 6" id="KW-0597">Phosphoprotein</keyword>
<keyword evidence="4 7" id="KW-0238">DNA-binding</keyword>
<evidence type="ECO:0000256" key="6">
    <source>
        <dbReference type="PROSITE-ProRule" id="PRU00169"/>
    </source>
</evidence>
<dbReference type="Proteomes" id="UP000023067">
    <property type="component" value="Unassembled WGS sequence"/>
</dbReference>
<keyword evidence="11" id="KW-1185">Reference proteome</keyword>
<protein>
    <submittedName>
        <fullName evidence="10">Chemotaxis protein CheY</fullName>
    </submittedName>
</protein>
<dbReference type="PROSITE" id="PS51755">
    <property type="entry name" value="OMPR_PHOB"/>
    <property type="match status" value="1"/>
</dbReference>
<proteinExistence type="predicted"/>
<dbReference type="eggNOG" id="COG0745">
    <property type="taxonomic scope" value="Bacteria"/>
</dbReference>
<feature type="domain" description="Response regulatory" evidence="8">
    <location>
        <begin position="9"/>
        <end position="123"/>
    </location>
</feature>
<dbReference type="GO" id="GO:0032993">
    <property type="term" value="C:protein-DNA complex"/>
    <property type="evidence" value="ECO:0007669"/>
    <property type="project" value="TreeGrafter"/>
</dbReference>
<dbReference type="InterPro" id="IPR001789">
    <property type="entry name" value="Sig_transdc_resp-reg_receiver"/>
</dbReference>
<name>Z9JNY0_9MICO</name>
<dbReference type="InterPro" id="IPR016032">
    <property type="entry name" value="Sig_transdc_resp-reg_C-effctor"/>
</dbReference>
<evidence type="ECO:0000256" key="4">
    <source>
        <dbReference type="ARBA" id="ARBA00023125"/>
    </source>
</evidence>
<organism evidence="10 11">
    <name type="scientific">Brachybacterium phenoliresistens</name>
    <dbReference type="NCBI Taxonomy" id="396014"/>
    <lineage>
        <taxon>Bacteria</taxon>
        <taxon>Bacillati</taxon>
        <taxon>Actinomycetota</taxon>
        <taxon>Actinomycetes</taxon>
        <taxon>Micrococcales</taxon>
        <taxon>Dermabacteraceae</taxon>
        <taxon>Brachybacterium</taxon>
    </lineage>
</organism>
<dbReference type="InterPro" id="IPR036388">
    <property type="entry name" value="WH-like_DNA-bd_sf"/>
</dbReference>
<dbReference type="Gene3D" id="6.10.250.690">
    <property type="match status" value="1"/>
</dbReference>
<dbReference type="AlphaFoldDB" id="Z9JNY0"/>
<reference evidence="10 11" key="1">
    <citation type="submission" date="2014-02" db="EMBL/GenBank/DDBJ databases">
        <title>Genome sequence of Brachybacterium phenoliresistens strain W13A50.</title>
        <authorList>
            <person name="Wang X."/>
        </authorList>
    </citation>
    <scope>NUCLEOTIDE SEQUENCE [LARGE SCALE GENOMIC DNA]</scope>
    <source>
        <strain evidence="10 11">W13A50</strain>
    </source>
</reference>
<evidence type="ECO:0000259" key="8">
    <source>
        <dbReference type="PROSITE" id="PS50110"/>
    </source>
</evidence>
<dbReference type="PROSITE" id="PS50110">
    <property type="entry name" value="RESPONSE_REGULATORY"/>
    <property type="match status" value="1"/>
</dbReference>
<dbReference type="EMBL" id="JDYK01000022">
    <property type="protein sequence ID" value="EWS79894.1"/>
    <property type="molecule type" value="Genomic_DNA"/>
</dbReference>
<feature type="domain" description="OmpR/PhoB-type" evidence="9">
    <location>
        <begin position="140"/>
        <end position="238"/>
    </location>
</feature>
<dbReference type="GO" id="GO:0000156">
    <property type="term" value="F:phosphorelay response regulator activity"/>
    <property type="evidence" value="ECO:0007669"/>
    <property type="project" value="TreeGrafter"/>
</dbReference>
<evidence type="ECO:0000256" key="7">
    <source>
        <dbReference type="PROSITE-ProRule" id="PRU01091"/>
    </source>
</evidence>
<dbReference type="SMART" id="SM00862">
    <property type="entry name" value="Trans_reg_C"/>
    <property type="match status" value="1"/>
</dbReference>
<dbReference type="Gene3D" id="1.10.10.10">
    <property type="entry name" value="Winged helix-like DNA-binding domain superfamily/Winged helix DNA-binding domain"/>
    <property type="match status" value="1"/>
</dbReference>
<dbReference type="GO" id="GO:0005829">
    <property type="term" value="C:cytosol"/>
    <property type="evidence" value="ECO:0007669"/>
    <property type="project" value="TreeGrafter"/>
</dbReference>
<evidence type="ECO:0000313" key="11">
    <source>
        <dbReference type="Proteomes" id="UP000023067"/>
    </source>
</evidence>